<dbReference type="InterPro" id="IPR003797">
    <property type="entry name" value="DegV"/>
</dbReference>
<keyword evidence="2" id="KW-0446">Lipid-binding</keyword>
<dbReference type="PANTHER" id="PTHR33434">
    <property type="entry name" value="DEGV DOMAIN-CONTAINING PROTEIN DR_1986-RELATED"/>
    <property type="match status" value="1"/>
</dbReference>
<protein>
    <submittedName>
        <fullName evidence="3">DegV family protein with EDD domain</fullName>
    </submittedName>
</protein>
<dbReference type="Proteomes" id="UP000257076">
    <property type="component" value="Unassembled WGS sequence"/>
</dbReference>
<evidence type="ECO:0000313" key="3">
    <source>
        <dbReference type="EMBL" id="REG26448.1"/>
    </source>
</evidence>
<dbReference type="EMBL" id="QUMW01000001">
    <property type="protein sequence ID" value="REG26448.1"/>
    <property type="molecule type" value="Genomic_DNA"/>
</dbReference>
<dbReference type="PROSITE" id="PS51482">
    <property type="entry name" value="DEGV"/>
    <property type="match status" value="1"/>
</dbReference>
<evidence type="ECO:0000256" key="2">
    <source>
        <dbReference type="ARBA" id="ARBA00023121"/>
    </source>
</evidence>
<dbReference type="PANTHER" id="PTHR33434:SF2">
    <property type="entry name" value="FATTY ACID-BINDING PROTEIN TM_1468"/>
    <property type="match status" value="1"/>
</dbReference>
<dbReference type="NCBIfam" id="TIGR00762">
    <property type="entry name" value="DegV"/>
    <property type="match status" value="1"/>
</dbReference>
<dbReference type="Gene3D" id="3.40.50.10170">
    <property type="match status" value="1"/>
</dbReference>
<keyword evidence="4" id="KW-1185">Reference proteome</keyword>
<organism evidence="3 4">
    <name type="scientific">Jeotgalicoccus halotolerans</name>
    <dbReference type="NCBI Taxonomy" id="157227"/>
    <lineage>
        <taxon>Bacteria</taxon>
        <taxon>Bacillati</taxon>
        <taxon>Bacillota</taxon>
        <taxon>Bacilli</taxon>
        <taxon>Bacillales</taxon>
        <taxon>Staphylococcaceae</taxon>
        <taxon>Jeotgalicoccus</taxon>
    </lineage>
</organism>
<dbReference type="AlphaFoldDB" id="A0A3E0B3A0"/>
<comment type="caution">
    <text evidence="3">The sequence shown here is derived from an EMBL/GenBank/DDBJ whole genome shotgun (WGS) entry which is preliminary data.</text>
</comment>
<dbReference type="Gene3D" id="3.30.1180.10">
    <property type="match status" value="1"/>
</dbReference>
<name>A0A3E0B3A0_9STAP</name>
<dbReference type="RefSeq" id="WP_115883819.1">
    <property type="nucleotide sequence ID" value="NZ_CBCSHX010000010.1"/>
</dbReference>
<gene>
    <name evidence="3" type="ORF">DFR63_0093</name>
</gene>
<comment type="function">
    <text evidence="1">May bind long-chain fatty acids, such as palmitate, and may play a role in lipid transport or fatty acid metabolism.</text>
</comment>
<evidence type="ECO:0000313" key="4">
    <source>
        <dbReference type="Proteomes" id="UP000257076"/>
    </source>
</evidence>
<evidence type="ECO:0000256" key="1">
    <source>
        <dbReference type="ARBA" id="ARBA00003238"/>
    </source>
</evidence>
<dbReference type="InterPro" id="IPR050270">
    <property type="entry name" value="DegV_domain_contain"/>
</dbReference>
<dbReference type="SUPFAM" id="SSF82549">
    <property type="entry name" value="DAK1/DegV-like"/>
    <property type="match status" value="1"/>
</dbReference>
<dbReference type="OrthoDB" id="9775494at2"/>
<accession>A0A3E0B3A0</accession>
<sequence>MKVAVVVDSTSYLSEKILAEHNIFTIPLNVVVGDKTFKENEIDNKWYYAEMAALEELPTTSQPSIGDYILLLESLYREGYTDVISFHLSAGISGTCQNARAAAASVDGINVHVVDSEIAAAPLGFLALYAAQNLASKPLQEVLADVNDMKKKHSMNAFFLVDTLTNLQKGGRLSNAQAFIGGLLKIKPILEFQEGKIVAIEKIRTQKKAMLKIEEMLQAEFDKHEGKELTACVIHANAEELGARYKMELEEKFPQVKFVMQEFGPVVGTHLGEGALGIGFTTYKVDVTGL</sequence>
<dbReference type="InterPro" id="IPR043168">
    <property type="entry name" value="DegV_C"/>
</dbReference>
<dbReference type="Pfam" id="PF02645">
    <property type="entry name" value="DegV"/>
    <property type="match status" value="1"/>
</dbReference>
<reference evidence="3 4" key="1">
    <citation type="submission" date="2018-08" db="EMBL/GenBank/DDBJ databases">
        <title>Genomic Encyclopedia of Type Strains, Phase IV (KMG-IV): sequencing the most valuable type-strain genomes for metagenomic binning, comparative biology and taxonomic classification.</title>
        <authorList>
            <person name="Goeker M."/>
        </authorList>
    </citation>
    <scope>NUCLEOTIDE SEQUENCE [LARGE SCALE GENOMIC DNA]</scope>
    <source>
        <strain evidence="3 4">DSM 17274</strain>
    </source>
</reference>
<proteinExistence type="predicted"/>
<dbReference type="GO" id="GO:0008289">
    <property type="term" value="F:lipid binding"/>
    <property type="evidence" value="ECO:0007669"/>
    <property type="project" value="UniProtKB-KW"/>
</dbReference>